<reference evidence="1" key="1">
    <citation type="journal article" date="2003" name="Mol. Biol. Evol.">
        <title>Selection-driven evolution of emergent dengue virus.</title>
        <authorList>
            <person name="Bennett S.N."/>
            <person name="Holmes E.C."/>
            <person name="Chirivella M."/>
            <person name="Rodriguez D.M."/>
            <person name="Beltran M."/>
            <person name="Vorndam V."/>
            <person name="Gubler D.J."/>
            <person name="McMillan W.O."/>
        </authorList>
    </citation>
    <scope>NUCLEOTIDE SEQUENCE</scope>
    <source>
        <strain evidence="1">D4.44_1998</strain>
    </source>
</reference>
<dbReference type="EMBL" id="AH011964">
    <property type="protein sequence ID" value="AAN38372.1"/>
    <property type="molecule type" value="Genomic_RNA"/>
</dbReference>
<name>Q6YGH7_DENV4</name>
<protein>
    <submittedName>
        <fullName evidence="1">Polyprotein</fullName>
    </submittedName>
</protein>
<proteinExistence type="predicted"/>
<organism evidence="1">
    <name type="scientific">Dengue virus type 4</name>
    <name type="common">DENV-4</name>
    <dbReference type="NCBI Taxonomy" id="11070"/>
    <lineage>
        <taxon>Viruses</taxon>
        <taxon>Riboviria</taxon>
        <taxon>Orthornavirae</taxon>
        <taxon>Kitrinoviricota</taxon>
        <taxon>Flasuviricetes</taxon>
        <taxon>Amarillovirales</taxon>
        <taxon>Flaviviridae</taxon>
        <taxon>Orthoflavivirus</taxon>
        <taxon>Orthoflavivirus denguei</taxon>
        <taxon>Dengue virus</taxon>
    </lineage>
</organism>
<feature type="non-terminal residue" evidence="1">
    <location>
        <position position="1"/>
    </location>
</feature>
<evidence type="ECO:0000313" key="1">
    <source>
        <dbReference type="EMBL" id="AAN38372.1"/>
    </source>
</evidence>
<accession>Q6YGH7</accession>
<sequence length="43" mass="4828">ATWAKNIHTAITQVRKLIAKEVYVVHMAVMKRYSAPSESEGVL</sequence>